<evidence type="ECO:0000313" key="2">
    <source>
        <dbReference type="EMBL" id="MCP8941009.1"/>
    </source>
</evidence>
<dbReference type="Gene3D" id="3.30.300.30">
    <property type="match status" value="1"/>
</dbReference>
<dbReference type="Pfam" id="PF13193">
    <property type="entry name" value="AMP-binding_C"/>
    <property type="match status" value="1"/>
</dbReference>
<dbReference type="Proteomes" id="UP001205890">
    <property type="component" value="Unassembled WGS sequence"/>
</dbReference>
<keyword evidence="3" id="KW-1185">Reference proteome</keyword>
<dbReference type="Gene3D" id="3.40.50.12780">
    <property type="entry name" value="N-terminal domain of ligase-like"/>
    <property type="match status" value="1"/>
</dbReference>
<dbReference type="PROSITE" id="PS00455">
    <property type="entry name" value="AMP_BINDING"/>
    <property type="match status" value="1"/>
</dbReference>
<dbReference type="PROSITE" id="PS50075">
    <property type="entry name" value="CARRIER"/>
    <property type="match status" value="1"/>
</dbReference>
<gene>
    <name evidence="2" type="ORF">NK718_20995</name>
</gene>
<comment type="caution">
    <text evidence="2">The sequence shown here is derived from an EMBL/GenBank/DDBJ whole genome shotgun (WGS) entry which is preliminary data.</text>
</comment>
<dbReference type="InterPro" id="IPR025110">
    <property type="entry name" value="AMP-bd_C"/>
</dbReference>
<evidence type="ECO:0000313" key="3">
    <source>
        <dbReference type="Proteomes" id="UP001205890"/>
    </source>
</evidence>
<dbReference type="PANTHER" id="PTHR43201">
    <property type="entry name" value="ACYL-COA SYNTHETASE"/>
    <property type="match status" value="1"/>
</dbReference>
<dbReference type="CDD" id="cd04433">
    <property type="entry name" value="AFD_class_I"/>
    <property type="match status" value="1"/>
</dbReference>
<dbReference type="InterPro" id="IPR000873">
    <property type="entry name" value="AMP-dep_synth/lig_dom"/>
</dbReference>
<name>A0ABT1LHN3_9HYPH</name>
<dbReference type="RefSeq" id="WP_254746395.1">
    <property type="nucleotide sequence ID" value="NZ_JANCLU010000033.1"/>
</dbReference>
<organism evidence="2 3">
    <name type="scientific">Alsobacter ponti</name>
    <dbReference type="NCBI Taxonomy" id="2962936"/>
    <lineage>
        <taxon>Bacteria</taxon>
        <taxon>Pseudomonadati</taxon>
        <taxon>Pseudomonadota</taxon>
        <taxon>Alphaproteobacteria</taxon>
        <taxon>Hyphomicrobiales</taxon>
        <taxon>Alsobacteraceae</taxon>
        <taxon>Alsobacter</taxon>
    </lineage>
</organism>
<dbReference type="InterPro" id="IPR045851">
    <property type="entry name" value="AMP-bd_C_sf"/>
</dbReference>
<dbReference type="InterPro" id="IPR042099">
    <property type="entry name" value="ANL_N_sf"/>
</dbReference>
<dbReference type="SUPFAM" id="SSF56801">
    <property type="entry name" value="Acetyl-CoA synthetase-like"/>
    <property type="match status" value="1"/>
</dbReference>
<dbReference type="EMBL" id="JANCLU010000033">
    <property type="protein sequence ID" value="MCP8941009.1"/>
    <property type="molecule type" value="Genomic_DNA"/>
</dbReference>
<dbReference type="Gene3D" id="1.10.1200.10">
    <property type="entry name" value="ACP-like"/>
    <property type="match status" value="1"/>
</dbReference>
<sequence>MSAGDVGVAATEFETLFESRRRLGTKLLLDGREKLTYAELIDRVDRLPDWLRRCGVAPGGRVVVATQSAAAIATLFLGALRHDFTLVVLDPEASALERETVIGLVEPSLVLSDRPEGAAGVPYIRVSDEPAGGGGLLDRLLSRRRPQAQADTFPAVVSACEPLRGAPAAPPASTALVLFTSGTTSQPKGVELSRRALLAQLDTFRRVYGYDERSRILNPVPMHHTDGLLQGAASAFVGGGTVLRHGSFQMQDLPALMHAIYDRQVTHFIAVPTLLSLMLRLGPEFDDTFRTPHFRFIRSSAGYLDRPVWDAVEARFGVEVTNAYGLTECVCEAIYCGPRPETRRLGTIGKPIDVEVRFVDPDGRDVATGETGELLLTGPTLMSGYFRAPEETAKVLRDGWLATGDLASMDADGFVSIRGRRKNLVIRGGININPQEVSEQVTALAGVRDAVAVGMPDPVWGEKLVACVIADDGADLTPQAIIRHCRAVMAPEKVPNEAHVLERMPRGPAGKVVLSELKEMIAERERAAREAGAGTDVEERVYAVAASVFNVERERLGPDSNPDGTEGWDSFAHLTLMQELEQLLSIRFSPQEIMSIESLGELVAAVRGKTAS</sequence>
<dbReference type="Pfam" id="PF00550">
    <property type="entry name" value="PP-binding"/>
    <property type="match status" value="1"/>
</dbReference>
<dbReference type="SUPFAM" id="SSF47336">
    <property type="entry name" value="ACP-like"/>
    <property type="match status" value="1"/>
</dbReference>
<reference evidence="2 3" key="1">
    <citation type="submission" date="2022-07" db="EMBL/GenBank/DDBJ databases">
        <authorList>
            <person name="Li W.-J."/>
            <person name="Deng Q.-Q."/>
        </authorList>
    </citation>
    <scope>NUCLEOTIDE SEQUENCE [LARGE SCALE GENOMIC DNA]</scope>
    <source>
        <strain evidence="2 3">SYSU M60028</strain>
    </source>
</reference>
<dbReference type="PANTHER" id="PTHR43201:SF32">
    <property type="entry name" value="2-SUCCINYLBENZOATE--COA LIGASE, CHLOROPLASTIC_PEROXISOMAL"/>
    <property type="match status" value="1"/>
</dbReference>
<dbReference type="Pfam" id="PF00501">
    <property type="entry name" value="AMP-binding"/>
    <property type="match status" value="1"/>
</dbReference>
<dbReference type="InterPro" id="IPR009081">
    <property type="entry name" value="PP-bd_ACP"/>
</dbReference>
<dbReference type="InterPro" id="IPR020845">
    <property type="entry name" value="AMP-binding_CS"/>
</dbReference>
<protein>
    <submittedName>
        <fullName evidence="2">AMP-binding protein</fullName>
    </submittedName>
</protein>
<accession>A0ABT1LHN3</accession>
<proteinExistence type="predicted"/>
<evidence type="ECO:0000259" key="1">
    <source>
        <dbReference type="PROSITE" id="PS50075"/>
    </source>
</evidence>
<dbReference type="InterPro" id="IPR036736">
    <property type="entry name" value="ACP-like_sf"/>
</dbReference>
<feature type="domain" description="Carrier" evidence="1">
    <location>
        <begin position="535"/>
        <end position="610"/>
    </location>
</feature>